<dbReference type="AlphaFoldDB" id="A0A250KUI6"/>
<dbReference type="KEGG" id="mmai:sS8_3253"/>
<dbReference type="RefSeq" id="WP_119630442.1">
    <property type="nucleotide sequence ID" value="NZ_AP017928.1"/>
</dbReference>
<keyword evidence="3" id="KW-1185">Reference proteome</keyword>
<evidence type="ECO:0000313" key="3">
    <source>
        <dbReference type="Proteomes" id="UP000266313"/>
    </source>
</evidence>
<dbReference type="EMBL" id="AP017928">
    <property type="protein sequence ID" value="BBA35196.1"/>
    <property type="molecule type" value="Genomic_DNA"/>
</dbReference>
<feature type="compositionally biased region" description="Low complexity" evidence="1">
    <location>
        <begin position="31"/>
        <end position="65"/>
    </location>
</feature>
<dbReference type="OrthoDB" id="5574363at2"/>
<evidence type="ECO:0000256" key="1">
    <source>
        <dbReference type="SAM" id="MobiDB-lite"/>
    </source>
</evidence>
<gene>
    <name evidence="2" type="ORF">sS8_3253</name>
</gene>
<protein>
    <submittedName>
        <fullName evidence="2">Uncharacterized protein</fullName>
    </submittedName>
</protein>
<feature type="region of interest" description="Disordered" evidence="1">
    <location>
        <begin position="28"/>
        <end position="81"/>
    </location>
</feature>
<evidence type="ECO:0000313" key="2">
    <source>
        <dbReference type="EMBL" id="BBA35196.1"/>
    </source>
</evidence>
<reference evidence="2 3" key="1">
    <citation type="submission" date="2016-12" db="EMBL/GenBank/DDBJ databases">
        <title>Genome sequencing of Methylocaldum marinum.</title>
        <authorList>
            <person name="Takeuchi M."/>
            <person name="Kamagata Y."/>
            <person name="Hiraoka S."/>
            <person name="Oshima K."/>
            <person name="Hattori M."/>
            <person name="Iwasaki W."/>
        </authorList>
    </citation>
    <scope>NUCLEOTIDE SEQUENCE [LARGE SCALE GENOMIC DNA]</scope>
    <source>
        <strain evidence="2 3">S8</strain>
    </source>
</reference>
<dbReference type="Proteomes" id="UP000266313">
    <property type="component" value="Chromosome"/>
</dbReference>
<accession>A0A250KUI6</accession>
<organism evidence="2 3">
    <name type="scientific">Methylocaldum marinum</name>
    <dbReference type="NCBI Taxonomy" id="1432792"/>
    <lineage>
        <taxon>Bacteria</taxon>
        <taxon>Pseudomonadati</taxon>
        <taxon>Pseudomonadota</taxon>
        <taxon>Gammaproteobacteria</taxon>
        <taxon>Methylococcales</taxon>
        <taxon>Methylococcaceae</taxon>
        <taxon>Methylocaldum</taxon>
    </lineage>
</organism>
<proteinExistence type="predicted"/>
<sequence>MMQLLVGLTVIFVVFVIYEVFKTVSRVDRTPSPAASPEPKAEEAAVAPVVAEAAEPAESRPAQAERGVQLRNPDTGEVSPAPTNYRFAKKWVKEALVAEGLLDRVYKPAELNEAVTGKIKDALDKLKTLEKYRA</sequence>
<name>A0A250KUI6_9GAMM</name>